<accession>A0ABU1KYW9</accession>
<gene>
    <name evidence="1" type="ORF">J2776_002819</name>
</gene>
<protein>
    <submittedName>
        <fullName evidence="1">Enoyl-CoA hydratase/carnithine racemase</fullName>
    </submittedName>
</protein>
<evidence type="ECO:0000313" key="1">
    <source>
        <dbReference type="EMBL" id="MDR6376119.1"/>
    </source>
</evidence>
<organism evidence="1 2">
    <name type="scientific">Paraburkholderia caledonica</name>
    <dbReference type="NCBI Taxonomy" id="134536"/>
    <lineage>
        <taxon>Bacteria</taxon>
        <taxon>Pseudomonadati</taxon>
        <taxon>Pseudomonadota</taxon>
        <taxon>Betaproteobacteria</taxon>
        <taxon>Burkholderiales</taxon>
        <taxon>Burkholderiaceae</taxon>
        <taxon>Paraburkholderia</taxon>
    </lineage>
</organism>
<keyword evidence="2" id="KW-1185">Reference proteome</keyword>
<evidence type="ECO:0000313" key="2">
    <source>
        <dbReference type="Proteomes" id="UP001185254"/>
    </source>
</evidence>
<dbReference type="EMBL" id="JAVDQN010000002">
    <property type="protein sequence ID" value="MDR6376119.1"/>
    <property type="molecule type" value="Genomic_DNA"/>
</dbReference>
<proteinExistence type="predicted"/>
<reference evidence="1 2" key="1">
    <citation type="submission" date="2023-07" db="EMBL/GenBank/DDBJ databases">
        <title>Sorghum-associated microbial communities from plants grown in Nebraska, USA.</title>
        <authorList>
            <person name="Schachtman D."/>
        </authorList>
    </citation>
    <scope>NUCLEOTIDE SEQUENCE [LARGE SCALE GENOMIC DNA]</scope>
    <source>
        <strain evidence="1 2">DS1039</strain>
    </source>
</reference>
<dbReference type="Proteomes" id="UP001185254">
    <property type="component" value="Unassembled WGS sequence"/>
</dbReference>
<sequence length="49" mass="5541">MPSDFPTIKTRRDARVLFATFDSPPINLIGPQLVRDLISLLDSLELTRT</sequence>
<dbReference type="Gene3D" id="3.90.226.10">
    <property type="entry name" value="2-enoyl-CoA Hydratase, Chain A, domain 1"/>
    <property type="match status" value="1"/>
</dbReference>
<comment type="caution">
    <text evidence="1">The sequence shown here is derived from an EMBL/GenBank/DDBJ whole genome shotgun (WGS) entry which is preliminary data.</text>
</comment>
<name>A0ABU1KYW9_9BURK</name>